<organism evidence="2 3">
    <name type="scientific">Nesidiocoris tenuis</name>
    <dbReference type="NCBI Taxonomy" id="355587"/>
    <lineage>
        <taxon>Eukaryota</taxon>
        <taxon>Metazoa</taxon>
        <taxon>Ecdysozoa</taxon>
        <taxon>Arthropoda</taxon>
        <taxon>Hexapoda</taxon>
        <taxon>Insecta</taxon>
        <taxon>Pterygota</taxon>
        <taxon>Neoptera</taxon>
        <taxon>Paraneoptera</taxon>
        <taxon>Hemiptera</taxon>
        <taxon>Heteroptera</taxon>
        <taxon>Panheteroptera</taxon>
        <taxon>Cimicomorpha</taxon>
        <taxon>Miridae</taxon>
        <taxon>Dicyphina</taxon>
        <taxon>Nesidiocoris</taxon>
    </lineage>
</organism>
<keyword evidence="1" id="KW-0732">Signal</keyword>
<dbReference type="AlphaFoldDB" id="A0A6H5FY20"/>
<protein>
    <submittedName>
        <fullName evidence="2">Uncharacterized protein</fullName>
    </submittedName>
</protein>
<dbReference type="EMBL" id="CADCXU010002613">
    <property type="protein sequence ID" value="CAA9994799.1"/>
    <property type="molecule type" value="Genomic_DNA"/>
</dbReference>
<dbReference type="Proteomes" id="UP000479000">
    <property type="component" value="Unassembled WGS sequence"/>
</dbReference>
<evidence type="ECO:0000313" key="3">
    <source>
        <dbReference type="Proteomes" id="UP000479000"/>
    </source>
</evidence>
<evidence type="ECO:0000256" key="1">
    <source>
        <dbReference type="SAM" id="SignalP"/>
    </source>
</evidence>
<gene>
    <name evidence="2" type="ORF">NTEN_LOCUS1615</name>
</gene>
<keyword evidence="3" id="KW-1185">Reference proteome</keyword>
<sequence length="153" mass="16822">MWLVSWHLSFLGYSIFVVKGALPACEADEAIALRPVVQMPKKTQTSSFIDEPIRRRSSACDQVISWTLLILLLTYVDCSVIRMTIFRLSLTQHDEEDEGLAAALQVSLENDVADDPSLNEAIRMSLRAQAGLSDCDPLPSIGQPSGCIPTQTT</sequence>
<feature type="signal peptide" evidence="1">
    <location>
        <begin position="1"/>
        <end position="20"/>
    </location>
</feature>
<name>A0A6H5FY20_9HEMI</name>
<proteinExistence type="predicted"/>
<feature type="chain" id="PRO_5026036132" evidence="1">
    <location>
        <begin position="21"/>
        <end position="153"/>
    </location>
</feature>
<evidence type="ECO:0000313" key="2">
    <source>
        <dbReference type="EMBL" id="CAA9994799.1"/>
    </source>
</evidence>
<reference evidence="2 3" key="1">
    <citation type="submission" date="2020-02" db="EMBL/GenBank/DDBJ databases">
        <authorList>
            <person name="Ferguson B K."/>
        </authorList>
    </citation>
    <scope>NUCLEOTIDE SEQUENCE [LARGE SCALE GENOMIC DNA]</scope>
</reference>
<accession>A0A6H5FY20</accession>
<dbReference type="OrthoDB" id="10063692at2759"/>
<feature type="non-terminal residue" evidence="2">
    <location>
        <position position="153"/>
    </location>
</feature>